<comment type="caution">
    <text evidence="8">The sequence shown here is derived from an EMBL/GenBank/DDBJ whole genome shotgun (WGS) entry which is preliminary data.</text>
</comment>
<evidence type="ECO:0000256" key="6">
    <source>
        <dbReference type="ARBA" id="ARBA00023136"/>
    </source>
</evidence>
<evidence type="ECO:0000256" key="3">
    <source>
        <dbReference type="ARBA" id="ARBA00022692"/>
    </source>
</evidence>
<dbReference type="AlphaFoldDB" id="A0A0M9G982"/>
<name>A0A0M9G982_LEPPY</name>
<dbReference type="Pfam" id="PF04930">
    <property type="entry name" value="FUN14"/>
    <property type="match status" value="1"/>
</dbReference>
<dbReference type="InterPro" id="IPR007014">
    <property type="entry name" value="FUN14"/>
</dbReference>
<dbReference type="Gene3D" id="1.10.238.10">
    <property type="entry name" value="EF-hand"/>
    <property type="match status" value="1"/>
</dbReference>
<dbReference type="InterPro" id="IPR002048">
    <property type="entry name" value="EF_hand_dom"/>
</dbReference>
<dbReference type="EMBL" id="LGTL01000002">
    <property type="protein sequence ID" value="KPA85440.1"/>
    <property type="molecule type" value="Genomic_DNA"/>
</dbReference>
<comment type="subcellular location">
    <subcellularLocation>
        <location evidence="1">Membrane</location>
    </subcellularLocation>
</comment>
<protein>
    <recommendedName>
        <fullName evidence="7">EF-hand domain-containing protein</fullName>
    </recommendedName>
</protein>
<sequence length="251" mass="27560">MGRTESSESSPGFRNDDRLLNTDDLKHALDLAVNLGKPWTERSEDGTYRLFQLPFYCKKVLWDDGLASSKNPTFQKFLESDSFQEATNSLVKALDMDGDGKITPKDFQIMYDSKLTPALSGNRATLDKCLPFVGQCTFGFVVGLGFGALTRNMYKGKFWIAGTGLAIYSGVQYLAQQNFVNQKVLEEAFRAKVKELADVNGDGEINRDDLNSLVQNRVRFIATKLGPGGLAPGVAGYASLALGFARGVRCI</sequence>
<dbReference type="PROSITE" id="PS00018">
    <property type="entry name" value="EF_HAND_1"/>
    <property type="match status" value="2"/>
</dbReference>
<dbReference type="GO" id="GO:0005509">
    <property type="term" value="F:calcium ion binding"/>
    <property type="evidence" value="ECO:0007669"/>
    <property type="project" value="InterPro"/>
</dbReference>
<dbReference type="EMBL" id="LGTL01000002">
    <property type="protein sequence ID" value="KPA85439.1"/>
    <property type="molecule type" value="Genomic_DNA"/>
</dbReference>
<evidence type="ECO:0000256" key="2">
    <source>
        <dbReference type="ARBA" id="ARBA00009160"/>
    </source>
</evidence>
<evidence type="ECO:0000313" key="8">
    <source>
        <dbReference type="EMBL" id="KPA85440.1"/>
    </source>
</evidence>
<reference evidence="8 9" key="1">
    <citation type="submission" date="2015-07" db="EMBL/GenBank/DDBJ databases">
        <title>High-quality genome of monoxenous trypanosomatid Leptomonas pyrrhocoris.</title>
        <authorList>
            <person name="Flegontov P."/>
            <person name="Butenko A."/>
            <person name="Firsov S."/>
            <person name="Vlcek C."/>
            <person name="Logacheva M.D."/>
            <person name="Field M."/>
            <person name="Filatov D."/>
            <person name="Flegontova O."/>
            <person name="Gerasimov E."/>
            <person name="Jackson A.P."/>
            <person name="Kelly S."/>
            <person name="Opperdoes F."/>
            <person name="O'Reilly A."/>
            <person name="Votypka J."/>
            <person name="Yurchenko V."/>
            <person name="Lukes J."/>
        </authorList>
    </citation>
    <scope>NUCLEOTIDE SEQUENCE [LARGE SCALE GENOMIC DNA]</scope>
    <source>
        <strain evidence="8">H10</strain>
    </source>
</reference>
<keyword evidence="3" id="KW-0812">Transmembrane</keyword>
<evidence type="ECO:0000256" key="5">
    <source>
        <dbReference type="ARBA" id="ARBA00022989"/>
    </source>
</evidence>
<feature type="domain" description="EF-hand" evidence="7">
    <location>
        <begin position="82"/>
        <end position="117"/>
    </location>
</feature>
<dbReference type="PROSITE" id="PS50222">
    <property type="entry name" value="EF_HAND_2"/>
    <property type="match status" value="1"/>
</dbReference>
<evidence type="ECO:0000256" key="4">
    <source>
        <dbReference type="ARBA" id="ARBA00022837"/>
    </source>
</evidence>
<keyword evidence="5" id="KW-1133">Transmembrane helix</keyword>
<evidence type="ECO:0000256" key="1">
    <source>
        <dbReference type="ARBA" id="ARBA00004370"/>
    </source>
</evidence>
<keyword evidence="9" id="KW-1185">Reference proteome</keyword>
<keyword evidence="4" id="KW-0106">Calcium</keyword>
<dbReference type="OMA" id="ENRMRYV"/>
<evidence type="ECO:0000313" key="9">
    <source>
        <dbReference type="Proteomes" id="UP000037923"/>
    </source>
</evidence>
<dbReference type="GeneID" id="26902036"/>
<dbReference type="InterPro" id="IPR018247">
    <property type="entry name" value="EF_Hand_1_Ca_BS"/>
</dbReference>
<dbReference type="Pfam" id="PF13202">
    <property type="entry name" value="EF-hand_5"/>
    <property type="match status" value="2"/>
</dbReference>
<dbReference type="RefSeq" id="XP_015663879.1">
    <property type="nucleotide sequence ID" value="XM_015798359.1"/>
</dbReference>
<dbReference type="OrthoDB" id="264061at2759"/>
<gene>
    <name evidence="8" type="ORF">ABB37_01741</name>
</gene>
<keyword evidence="6" id="KW-0472">Membrane</keyword>
<dbReference type="InterPro" id="IPR011992">
    <property type="entry name" value="EF-hand-dom_pair"/>
</dbReference>
<proteinExistence type="inferred from homology"/>
<dbReference type="RefSeq" id="XP_015663878.1">
    <property type="nucleotide sequence ID" value="XM_015798358.1"/>
</dbReference>
<evidence type="ECO:0000259" key="7">
    <source>
        <dbReference type="PROSITE" id="PS50222"/>
    </source>
</evidence>
<dbReference type="GO" id="GO:0016020">
    <property type="term" value="C:membrane"/>
    <property type="evidence" value="ECO:0007669"/>
    <property type="project" value="UniProtKB-SubCell"/>
</dbReference>
<organism evidence="8 9">
    <name type="scientific">Leptomonas pyrrhocoris</name>
    <name type="common">Firebug parasite</name>
    <dbReference type="NCBI Taxonomy" id="157538"/>
    <lineage>
        <taxon>Eukaryota</taxon>
        <taxon>Discoba</taxon>
        <taxon>Euglenozoa</taxon>
        <taxon>Kinetoplastea</taxon>
        <taxon>Metakinetoplastina</taxon>
        <taxon>Trypanosomatida</taxon>
        <taxon>Trypanosomatidae</taxon>
        <taxon>Leishmaniinae</taxon>
        <taxon>Leptomonas</taxon>
    </lineage>
</organism>
<accession>A0A0M9G982</accession>
<dbReference type="Proteomes" id="UP000037923">
    <property type="component" value="Unassembled WGS sequence"/>
</dbReference>
<dbReference type="SUPFAM" id="SSF47473">
    <property type="entry name" value="EF-hand"/>
    <property type="match status" value="1"/>
</dbReference>
<dbReference type="VEuPathDB" id="TriTrypDB:LpyrH10_02_7150"/>
<comment type="similarity">
    <text evidence="2">Belongs to the FUN14 family.</text>
</comment>